<protein>
    <submittedName>
        <fullName evidence="2">Uncharacterized protein</fullName>
    </submittedName>
</protein>
<evidence type="ECO:0000256" key="1">
    <source>
        <dbReference type="SAM" id="MobiDB-lite"/>
    </source>
</evidence>
<evidence type="ECO:0000313" key="3">
    <source>
        <dbReference type="Proteomes" id="UP000245207"/>
    </source>
</evidence>
<name>A0A2U1N5B9_ARTAN</name>
<comment type="caution">
    <text evidence="2">The sequence shown here is derived from an EMBL/GenBank/DDBJ whole genome shotgun (WGS) entry which is preliminary data.</text>
</comment>
<dbReference type="OrthoDB" id="1747453at2759"/>
<dbReference type="EMBL" id="PKPP01003580">
    <property type="protein sequence ID" value="PWA68696.1"/>
    <property type="molecule type" value="Genomic_DNA"/>
</dbReference>
<keyword evidence="3" id="KW-1185">Reference proteome</keyword>
<organism evidence="2 3">
    <name type="scientific">Artemisia annua</name>
    <name type="common">Sweet wormwood</name>
    <dbReference type="NCBI Taxonomy" id="35608"/>
    <lineage>
        <taxon>Eukaryota</taxon>
        <taxon>Viridiplantae</taxon>
        <taxon>Streptophyta</taxon>
        <taxon>Embryophyta</taxon>
        <taxon>Tracheophyta</taxon>
        <taxon>Spermatophyta</taxon>
        <taxon>Magnoliopsida</taxon>
        <taxon>eudicotyledons</taxon>
        <taxon>Gunneridae</taxon>
        <taxon>Pentapetalae</taxon>
        <taxon>asterids</taxon>
        <taxon>campanulids</taxon>
        <taxon>Asterales</taxon>
        <taxon>Asteraceae</taxon>
        <taxon>Asteroideae</taxon>
        <taxon>Anthemideae</taxon>
        <taxon>Artemisiinae</taxon>
        <taxon>Artemisia</taxon>
    </lineage>
</organism>
<sequence length="54" mass="5678">MYLLVDDISQSGSHTYASALGASLSRSTTPDPQLIGRSASPRVSAVGGQRIFRV</sequence>
<proteinExistence type="predicted"/>
<dbReference type="AlphaFoldDB" id="A0A2U1N5B9"/>
<accession>A0A2U1N5B9</accession>
<reference evidence="2 3" key="1">
    <citation type="journal article" date="2018" name="Mol. Plant">
        <title>The genome of Artemisia annua provides insight into the evolution of Asteraceae family and artemisinin biosynthesis.</title>
        <authorList>
            <person name="Shen Q."/>
            <person name="Zhang L."/>
            <person name="Liao Z."/>
            <person name="Wang S."/>
            <person name="Yan T."/>
            <person name="Shi P."/>
            <person name="Liu M."/>
            <person name="Fu X."/>
            <person name="Pan Q."/>
            <person name="Wang Y."/>
            <person name="Lv Z."/>
            <person name="Lu X."/>
            <person name="Zhang F."/>
            <person name="Jiang W."/>
            <person name="Ma Y."/>
            <person name="Chen M."/>
            <person name="Hao X."/>
            <person name="Li L."/>
            <person name="Tang Y."/>
            <person name="Lv G."/>
            <person name="Zhou Y."/>
            <person name="Sun X."/>
            <person name="Brodelius P.E."/>
            <person name="Rose J.K.C."/>
            <person name="Tang K."/>
        </authorList>
    </citation>
    <scope>NUCLEOTIDE SEQUENCE [LARGE SCALE GENOMIC DNA]</scope>
    <source>
        <strain evidence="3">cv. Huhao1</strain>
        <tissue evidence="2">Leaf</tissue>
    </source>
</reference>
<feature type="region of interest" description="Disordered" evidence="1">
    <location>
        <begin position="21"/>
        <end position="40"/>
    </location>
</feature>
<evidence type="ECO:0000313" key="2">
    <source>
        <dbReference type="EMBL" id="PWA68696.1"/>
    </source>
</evidence>
<dbReference type="Proteomes" id="UP000245207">
    <property type="component" value="Unassembled WGS sequence"/>
</dbReference>
<gene>
    <name evidence="2" type="ORF">CTI12_AA218390</name>
</gene>
<dbReference type="STRING" id="35608.A0A2U1N5B9"/>